<evidence type="ECO:0000259" key="2">
    <source>
        <dbReference type="Pfam" id="PF25543"/>
    </source>
</evidence>
<dbReference type="GeneID" id="54421038"/>
<dbReference type="PANTHER" id="PTHR37543">
    <property type="entry name" value="CCCH ZINC FINGER DNA BINDING PROTEIN (AFU_ORTHOLOGUE AFUA_5G12760)"/>
    <property type="match status" value="1"/>
</dbReference>
<gene>
    <name evidence="3 5" type="ORF">P152DRAFT_463096</name>
</gene>
<reference evidence="5" key="3">
    <citation type="submission" date="2025-04" db="UniProtKB">
        <authorList>
            <consortium name="RefSeq"/>
        </authorList>
    </citation>
    <scope>IDENTIFICATION</scope>
    <source>
        <strain evidence="5">CBS 781.70</strain>
    </source>
</reference>
<feature type="domain" description="Tandem CCCH zinc finger" evidence="2">
    <location>
        <begin position="382"/>
        <end position="428"/>
    </location>
</feature>
<keyword evidence="4" id="KW-1185">Reference proteome</keyword>
<accession>A0A6G1FQ81</accession>
<dbReference type="OrthoDB" id="3512845at2759"/>
<protein>
    <submittedName>
        <fullName evidence="3 5">C-x8-C-x5-C-x3-H type zinc finger protein-like protein</fullName>
    </submittedName>
</protein>
<evidence type="ECO:0000313" key="4">
    <source>
        <dbReference type="Proteomes" id="UP000504638"/>
    </source>
</evidence>
<dbReference type="AlphaFoldDB" id="A0A6G1FQ81"/>
<evidence type="ECO:0000313" key="5">
    <source>
        <dbReference type="RefSeq" id="XP_033529519.1"/>
    </source>
</evidence>
<dbReference type="Pfam" id="PF25540">
    <property type="entry name" value="DUF7923"/>
    <property type="match status" value="1"/>
</dbReference>
<sequence>MVSVESFREQFNRLKEVEGGKDQLIEDLISRVEKIQHSFTEKEWHLEREQETTKLYQTKHYDVQVKLKKTEEEIGSNGFVSVLIDGDCVPFVDHFVESAQQGGKEAACHLRNKVCEYASTELDLPSNIQIRVRVYANTKGLASAYCYNKILGSADGLQMFVRGFNMGHPMCDFVDAGDGKECADSKLKAWFEHDMADVQCQAVIFGGSADDGYARLLQPYIGGNSKSKRIVLVEGPPFAKELAVLKDKFLIVHFPDVFRGTKLPSRRVSFSTTPSPTPISRAPSYATTIASPVDATAVTIDKSRHSSTTIIVPARMDYPILQNSKGQRLDEILNPPQSLVQAQRNKKLCNAYHILGECPYPKCTKTYVHGSRLDEKGLEARRLIARQSPCRSGLQCRDAKCILGHECPDKACIGTRCRFPRETHDVDRT</sequence>
<dbReference type="PANTHER" id="PTHR37543:SF1">
    <property type="entry name" value="CCCH ZINC FINGER DNA BINDING PROTEIN (AFU_ORTHOLOGUE AFUA_5G12760)"/>
    <property type="match status" value="1"/>
</dbReference>
<organism evidence="3">
    <name type="scientific">Eremomyces bilateralis CBS 781.70</name>
    <dbReference type="NCBI Taxonomy" id="1392243"/>
    <lineage>
        <taxon>Eukaryota</taxon>
        <taxon>Fungi</taxon>
        <taxon>Dikarya</taxon>
        <taxon>Ascomycota</taxon>
        <taxon>Pezizomycotina</taxon>
        <taxon>Dothideomycetes</taxon>
        <taxon>Dothideomycetes incertae sedis</taxon>
        <taxon>Eremomycetales</taxon>
        <taxon>Eremomycetaceae</taxon>
        <taxon>Eremomyces</taxon>
    </lineage>
</organism>
<evidence type="ECO:0000259" key="1">
    <source>
        <dbReference type="Pfam" id="PF25540"/>
    </source>
</evidence>
<dbReference type="EMBL" id="ML975204">
    <property type="protein sequence ID" value="KAF1807888.1"/>
    <property type="molecule type" value="Genomic_DNA"/>
</dbReference>
<feature type="domain" description="DUF7923" evidence="1">
    <location>
        <begin position="76"/>
        <end position="258"/>
    </location>
</feature>
<reference evidence="5" key="2">
    <citation type="submission" date="2020-04" db="EMBL/GenBank/DDBJ databases">
        <authorList>
            <consortium name="NCBI Genome Project"/>
        </authorList>
    </citation>
    <scope>NUCLEOTIDE SEQUENCE</scope>
    <source>
        <strain evidence="5">CBS 781.70</strain>
    </source>
</reference>
<dbReference type="InterPro" id="IPR057683">
    <property type="entry name" value="DUF7923"/>
</dbReference>
<dbReference type="Proteomes" id="UP000504638">
    <property type="component" value="Unplaced"/>
</dbReference>
<dbReference type="RefSeq" id="XP_033529519.1">
    <property type="nucleotide sequence ID" value="XM_033680468.1"/>
</dbReference>
<evidence type="ECO:0000313" key="3">
    <source>
        <dbReference type="EMBL" id="KAF1807888.1"/>
    </source>
</evidence>
<dbReference type="Pfam" id="PF25543">
    <property type="entry name" value="zf-CCCH_tandem"/>
    <property type="match status" value="1"/>
</dbReference>
<dbReference type="InterPro" id="IPR057654">
    <property type="entry name" value="Znf-CCCH_tandem"/>
</dbReference>
<proteinExistence type="predicted"/>
<reference evidence="3 5" key="1">
    <citation type="submission" date="2020-01" db="EMBL/GenBank/DDBJ databases">
        <authorList>
            <consortium name="DOE Joint Genome Institute"/>
            <person name="Haridas S."/>
            <person name="Albert R."/>
            <person name="Binder M."/>
            <person name="Bloem J."/>
            <person name="Labutti K."/>
            <person name="Salamov A."/>
            <person name="Andreopoulos B."/>
            <person name="Baker S.E."/>
            <person name="Barry K."/>
            <person name="Bills G."/>
            <person name="Bluhm B.H."/>
            <person name="Cannon C."/>
            <person name="Castanera R."/>
            <person name="Culley D.E."/>
            <person name="Daum C."/>
            <person name="Ezra D."/>
            <person name="Gonzalez J.B."/>
            <person name="Henrissat B."/>
            <person name="Kuo A."/>
            <person name="Liang C."/>
            <person name="Lipzen A."/>
            <person name="Lutzoni F."/>
            <person name="Magnuson J."/>
            <person name="Mondo S."/>
            <person name="Nolan M."/>
            <person name="Ohm R."/>
            <person name="Pangilinan J."/>
            <person name="Park H.-J."/>
            <person name="Ramirez L."/>
            <person name="Alfaro M."/>
            <person name="Sun H."/>
            <person name="Tritt A."/>
            <person name="Yoshinaga Y."/>
            <person name="Zwiers L.-H."/>
            <person name="Turgeon B.G."/>
            <person name="Goodwin S.B."/>
            <person name="Spatafora J.W."/>
            <person name="Crous P.W."/>
            <person name="Grigoriev I.V."/>
        </authorList>
    </citation>
    <scope>NUCLEOTIDE SEQUENCE</scope>
    <source>
        <strain evidence="3 5">CBS 781.70</strain>
    </source>
</reference>
<name>A0A6G1FQ81_9PEZI</name>